<feature type="region of interest" description="Disordered" evidence="1">
    <location>
        <begin position="38"/>
        <end position="64"/>
    </location>
</feature>
<gene>
    <name evidence="3" type="ORF">GCM10009855_08280</name>
</gene>
<protein>
    <submittedName>
        <fullName evidence="3">Uncharacterized protein</fullName>
    </submittedName>
</protein>
<evidence type="ECO:0000313" key="4">
    <source>
        <dbReference type="Proteomes" id="UP001501170"/>
    </source>
</evidence>
<reference evidence="3 4" key="1">
    <citation type="journal article" date="2019" name="Int. J. Syst. Evol. Microbiol.">
        <title>The Global Catalogue of Microorganisms (GCM) 10K type strain sequencing project: providing services to taxonomists for standard genome sequencing and annotation.</title>
        <authorList>
            <consortium name="The Broad Institute Genomics Platform"/>
            <consortium name="The Broad Institute Genome Sequencing Center for Infectious Disease"/>
            <person name="Wu L."/>
            <person name="Ma J."/>
        </authorList>
    </citation>
    <scope>NUCLEOTIDE SEQUENCE [LARGE SCALE GENOMIC DNA]</scope>
    <source>
        <strain evidence="3 4">JCM 16227</strain>
    </source>
</reference>
<proteinExistence type="predicted"/>
<dbReference type="EMBL" id="BAAARB010000003">
    <property type="protein sequence ID" value="GAA2371316.1"/>
    <property type="molecule type" value="Genomic_DNA"/>
</dbReference>
<keyword evidence="2" id="KW-0812">Transmembrane</keyword>
<sequence length="81" mass="8151">MCTPLIAEPIVIGSPAASGSVIVTITVVSVGPYALRSLPPQRATSSGGHTSPPTTTRVTRSSSLASTVCTAFGAPTKDVIR</sequence>
<evidence type="ECO:0000256" key="2">
    <source>
        <dbReference type="SAM" id="Phobius"/>
    </source>
</evidence>
<accession>A0ABN3H7A7</accession>
<comment type="caution">
    <text evidence="3">The sequence shown here is derived from an EMBL/GenBank/DDBJ whole genome shotgun (WGS) entry which is preliminary data.</text>
</comment>
<feature type="transmembrane region" description="Helical" evidence="2">
    <location>
        <begin position="12"/>
        <end position="35"/>
    </location>
</feature>
<evidence type="ECO:0000313" key="3">
    <source>
        <dbReference type="EMBL" id="GAA2371316.1"/>
    </source>
</evidence>
<keyword evidence="2" id="KW-0472">Membrane</keyword>
<evidence type="ECO:0000256" key="1">
    <source>
        <dbReference type="SAM" id="MobiDB-lite"/>
    </source>
</evidence>
<keyword evidence="4" id="KW-1185">Reference proteome</keyword>
<dbReference type="Proteomes" id="UP001501170">
    <property type="component" value="Unassembled WGS sequence"/>
</dbReference>
<feature type="compositionally biased region" description="Low complexity" evidence="1">
    <location>
        <begin position="44"/>
        <end position="64"/>
    </location>
</feature>
<keyword evidence="2" id="KW-1133">Transmembrane helix</keyword>
<name>A0ABN3H7A7_9ACTN</name>
<organism evidence="3 4">
    <name type="scientific">Gordonia cholesterolivorans</name>
    <dbReference type="NCBI Taxonomy" id="559625"/>
    <lineage>
        <taxon>Bacteria</taxon>
        <taxon>Bacillati</taxon>
        <taxon>Actinomycetota</taxon>
        <taxon>Actinomycetes</taxon>
        <taxon>Mycobacteriales</taxon>
        <taxon>Gordoniaceae</taxon>
        <taxon>Gordonia</taxon>
    </lineage>
</organism>